<evidence type="ECO:0000313" key="10">
    <source>
        <dbReference type="Proteomes" id="UP001153069"/>
    </source>
</evidence>
<sequence length="387" mass="43288">MMTPSAGSVASWSSSWTSHQGSIGKSSISLSPQGDDENKEPGKRPELLEIKTISTEESGDSSENSAEGDDTKGCRLLCRQFYNYLFHSHDGKELLLSAIIGIALQGLSYLLGNDPSDRPIPYQFVEATGTYVLNLSYNLESRGDTIPDWAIAVLAIIVCPGVQFLSSFVIAVRNNTNPFGSQSDVHRTLCAYLLTISVTNFLTWALKSYMSIYRPDYYTHCQPNETYEYCTNTDGDKGEFEFAGSFPSGHASYTFCSLTLLTLYLERTFGLQSIQRAYVIVDKNKDGLITPQNNLYQPQYPARLLGIGYQTRRNWPVLVYRLISFLCSAPLIVGCFMAASRVVDNRHHPSDIVAGILLGSFIGYYFHTTWFDDPKFSNQEKRSRKSE</sequence>
<dbReference type="OrthoDB" id="46056at2759"/>
<organism evidence="9 10">
    <name type="scientific">Seminavis robusta</name>
    <dbReference type="NCBI Taxonomy" id="568900"/>
    <lineage>
        <taxon>Eukaryota</taxon>
        <taxon>Sar</taxon>
        <taxon>Stramenopiles</taxon>
        <taxon>Ochrophyta</taxon>
        <taxon>Bacillariophyta</taxon>
        <taxon>Bacillariophyceae</taxon>
        <taxon>Bacillariophycidae</taxon>
        <taxon>Naviculales</taxon>
        <taxon>Naviculaceae</taxon>
        <taxon>Seminavis</taxon>
    </lineage>
</organism>
<evidence type="ECO:0000256" key="3">
    <source>
        <dbReference type="ARBA" id="ARBA00022692"/>
    </source>
</evidence>
<keyword evidence="10" id="KW-1185">Reference proteome</keyword>
<dbReference type="GO" id="GO:0008195">
    <property type="term" value="F:phosphatidate phosphatase activity"/>
    <property type="evidence" value="ECO:0007669"/>
    <property type="project" value="TreeGrafter"/>
</dbReference>
<feature type="transmembrane region" description="Helical" evidence="7">
    <location>
        <begin position="184"/>
        <end position="206"/>
    </location>
</feature>
<keyword evidence="4 7" id="KW-1133">Transmembrane helix</keyword>
<reference evidence="9" key="1">
    <citation type="submission" date="2020-06" db="EMBL/GenBank/DDBJ databases">
        <authorList>
            <consortium name="Plant Systems Biology data submission"/>
        </authorList>
    </citation>
    <scope>NUCLEOTIDE SEQUENCE</scope>
    <source>
        <strain evidence="9">D6</strain>
    </source>
</reference>
<comment type="similarity">
    <text evidence="2">Belongs to the PA-phosphatase related phosphoesterase family.</text>
</comment>
<feature type="compositionally biased region" description="Polar residues" evidence="6">
    <location>
        <begin position="23"/>
        <end position="32"/>
    </location>
</feature>
<dbReference type="PANTHER" id="PTHR10165:SF35">
    <property type="entry name" value="RE23632P"/>
    <property type="match status" value="1"/>
</dbReference>
<evidence type="ECO:0000256" key="5">
    <source>
        <dbReference type="ARBA" id="ARBA00023136"/>
    </source>
</evidence>
<proteinExistence type="inferred from homology"/>
<feature type="transmembrane region" description="Helical" evidence="7">
    <location>
        <begin position="351"/>
        <end position="367"/>
    </location>
</feature>
<dbReference type="AlphaFoldDB" id="A0A9N8DSR9"/>
<keyword evidence="3 7" id="KW-0812">Transmembrane</keyword>
<feature type="compositionally biased region" description="Basic and acidic residues" evidence="6">
    <location>
        <begin position="39"/>
        <end position="49"/>
    </location>
</feature>
<feature type="transmembrane region" description="Helical" evidence="7">
    <location>
        <begin position="149"/>
        <end position="172"/>
    </location>
</feature>
<dbReference type="GO" id="GO:0016020">
    <property type="term" value="C:membrane"/>
    <property type="evidence" value="ECO:0007669"/>
    <property type="project" value="UniProtKB-SubCell"/>
</dbReference>
<dbReference type="SMART" id="SM00014">
    <property type="entry name" value="acidPPc"/>
    <property type="match status" value="1"/>
</dbReference>
<dbReference type="GO" id="GO:0006644">
    <property type="term" value="P:phospholipid metabolic process"/>
    <property type="evidence" value="ECO:0007669"/>
    <property type="project" value="InterPro"/>
</dbReference>
<dbReference type="Gene3D" id="1.20.144.10">
    <property type="entry name" value="Phosphatidic acid phosphatase type 2/haloperoxidase"/>
    <property type="match status" value="1"/>
</dbReference>
<gene>
    <name evidence="9" type="ORF">SEMRO_252_G099530.1</name>
</gene>
<accession>A0A9N8DSR9</accession>
<dbReference type="InterPro" id="IPR043216">
    <property type="entry name" value="PAP-like"/>
</dbReference>
<feature type="compositionally biased region" description="Polar residues" evidence="6">
    <location>
        <begin position="52"/>
        <end position="65"/>
    </location>
</feature>
<name>A0A9N8DSR9_9STRA</name>
<feature type="transmembrane region" description="Helical" evidence="7">
    <location>
        <begin position="318"/>
        <end position="339"/>
    </location>
</feature>
<dbReference type="Proteomes" id="UP001153069">
    <property type="component" value="Unassembled WGS sequence"/>
</dbReference>
<dbReference type="Pfam" id="PF01569">
    <property type="entry name" value="PAP2"/>
    <property type="match status" value="1"/>
</dbReference>
<evidence type="ECO:0000256" key="6">
    <source>
        <dbReference type="SAM" id="MobiDB-lite"/>
    </source>
</evidence>
<evidence type="ECO:0000256" key="7">
    <source>
        <dbReference type="SAM" id="Phobius"/>
    </source>
</evidence>
<dbReference type="GO" id="GO:0046839">
    <property type="term" value="P:phospholipid dephosphorylation"/>
    <property type="evidence" value="ECO:0007669"/>
    <property type="project" value="TreeGrafter"/>
</dbReference>
<comment type="subcellular location">
    <subcellularLocation>
        <location evidence="1">Membrane</location>
        <topology evidence="1">Multi-pass membrane protein</topology>
    </subcellularLocation>
</comment>
<dbReference type="InterPro" id="IPR000326">
    <property type="entry name" value="PAP2/HPO"/>
</dbReference>
<evidence type="ECO:0000256" key="4">
    <source>
        <dbReference type="ARBA" id="ARBA00022989"/>
    </source>
</evidence>
<dbReference type="EMBL" id="CAICTM010000251">
    <property type="protein sequence ID" value="CAB9506045.1"/>
    <property type="molecule type" value="Genomic_DNA"/>
</dbReference>
<evidence type="ECO:0000256" key="2">
    <source>
        <dbReference type="ARBA" id="ARBA00008816"/>
    </source>
</evidence>
<evidence type="ECO:0000256" key="1">
    <source>
        <dbReference type="ARBA" id="ARBA00004141"/>
    </source>
</evidence>
<comment type="caution">
    <text evidence="9">The sequence shown here is derived from an EMBL/GenBank/DDBJ whole genome shotgun (WGS) entry which is preliminary data.</text>
</comment>
<dbReference type="SUPFAM" id="SSF48317">
    <property type="entry name" value="Acid phosphatase/Vanadium-dependent haloperoxidase"/>
    <property type="match status" value="1"/>
</dbReference>
<protein>
    <submittedName>
        <fullName evidence="9">Lipid phosphate phosphatase</fullName>
    </submittedName>
</protein>
<feature type="compositionally biased region" description="Low complexity" evidence="6">
    <location>
        <begin position="1"/>
        <end position="22"/>
    </location>
</feature>
<evidence type="ECO:0000259" key="8">
    <source>
        <dbReference type="SMART" id="SM00014"/>
    </source>
</evidence>
<evidence type="ECO:0000313" key="9">
    <source>
        <dbReference type="EMBL" id="CAB9506045.1"/>
    </source>
</evidence>
<feature type="region of interest" description="Disordered" evidence="6">
    <location>
        <begin position="1"/>
        <end position="70"/>
    </location>
</feature>
<keyword evidence="5 7" id="KW-0472">Membrane</keyword>
<feature type="domain" description="Phosphatidic acid phosphatase type 2/haloperoxidase" evidence="8">
    <location>
        <begin position="189"/>
        <end position="367"/>
    </location>
</feature>
<dbReference type="PANTHER" id="PTHR10165">
    <property type="entry name" value="LIPID PHOSPHATE PHOSPHATASE"/>
    <property type="match status" value="1"/>
</dbReference>
<dbReference type="InterPro" id="IPR036938">
    <property type="entry name" value="PAP2/HPO_sf"/>
</dbReference>